<dbReference type="Gene3D" id="3.40.1710.10">
    <property type="entry name" value="abc type-2 transporter like domain"/>
    <property type="match status" value="1"/>
</dbReference>
<dbReference type="Pfam" id="PF12698">
    <property type="entry name" value="ABC2_membrane_3"/>
    <property type="match status" value="1"/>
</dbReference>
<dbReference type="GO" id="GO:0140359">
    <property type="term" value="F:ABC-type transporter activity"/>
    <property type="evidence" value="ECO:0007669"/>
    <property type="project" value="InterPro"/>
</dbReference>
<keyword evidence="4 5" id="KW-0472">Membrane</keyword>
<gene>
    <name evidence="7" type="ORF">NND69_06360</name>
</gene>
<sequence>MNFFKLLIAQINRILRTKEVIVGMLALTFLGIAFVFMYNSPFKNSNSNNVSETHTNKAIVWGENNEALKSAMIEKNYKPAFETSLDRAKDRLDTGDISIIYEIPDSFVEKIVKGQKEEIKIYVRKANNRSQLFETEFSEVVNKEVEKEILKSNGIYDENKLKLDYVNYFDIQENKENTSFSAFSIMNLMIIYILLNTSYISGDLALSRENKMIKRMLLSPNKSLSITSSFLLSHFLVLSTLNIFVVLMYKKIYGFNQTELISFIISILLMTLFSISLGISIFRLFKNKMFLGIAGAVIRILIIGMSFAGNVVENAIIKRISYLSPITWINEIITKQVLFPNIFIVILMSLVLLTMGSYKLEKYVKN</sequence>
<evidence type="ECO:0000313" key="7">
    <source>
        <dbReference type="EMBL" id="MCZ7407980.1"/>
    </source>
</evidence>
<accession>A0A9X3HKI9</accession>
<evidence type="ECO:0000256" key="2">
    <source>
        <dbReference type="ARBA" id="ARBA00022692"/>
    </source>
</evidence>
<feature type="transmembrane region" description="Helical" evidence="5">
    <location>
        <begin position="297"/>
        <end position="317"/>
    </location>
</feature>
<organism evidence="7 8">
    <name type="scientific">Parvimonas micra</name>
    <dbReference type="NCBI Taxonomy" id="33033"/>
    <lineage>
        <taxon>Bacteria</taxon>
        <taxon>Bacillati</taxon>
        <taxon>Bacillota</taxon>
        <taxon>Tissierellia</taxon>
        <taxon>Tissierellales</taxon>
        <taxon>Peptoniphilaceae</taxon>
        <taxon>Parvimonas</taxon>
    </lineage>
</organism>
<dbReference type="PANTHER" id="PTHR43027:SF1">
    <property type="entry name" value="DOXORUBICIN RESISTANCE ABC TRANSPORTER PERMEASE PROTEIN DRRC-RELATED"/>
    <property type="match status" value="1"/>
</dbReference>
<comment type="subcellular location">
    <subcellularLocation>
        <location evidence="1">Membrane</location>
        <topology evidence="1">Multi-pass membrane protein</topology>
    </subcellularLocation>
</comment>
<reference evidence="7" key="1">
    <citation type="submission" date="2022-07" db="EMBL/GenBank/DDBJ databases">
        <title>Parvimonas micra travels from the subgingival sulcus of the human oral cavity to the colorectal adenocarcinoma.</title>
        <authorList>
            <person name="Conde-Perez K."/>
            <person name="Buetas E."/>
            <person name="Aja-Macaya P."/>
            <person name="Martin-De Arribas E."/>
            <person name="Iglesias-Corras I."/>
            <person name="Trigo-Tasende N."/>
            <person name="Nasser-Ali M."/>
            <person name="Estevez L.S."/>
            <person name="Rumbo-Feal S."/>
            <person name="Otero-Alen B."/>
            <person name="Noguera J.F."/>
            <person name="Concha A."/>
            <person name="Pardinas-Lopez S."/>
            <person name="Carda-Dieguez M."/>
            <person name="Gomez-Randulfe I."/>
            <person name="Martinez-Lago N."/>
            <person name="Ladra S."/>
            <person name="Aparicio L.A."/>
            <person name="Bou G."/>
            <person name="Mira A."/>
            <person name="Vallejo J.A."/>
            <person name="Poza M."/>
        </authorList>
    </citation>
    <scope>NUCLEOTIDE SEQUENCE</scope>
    <source>
        <strain evidence="7">PM79KC-AC-4</strain>
    </source>
</reference>
<feature type="transmembrane region" description="Helical" evidence="5">
    <location>
        <begin position="261"/>
        <end position="285"/>
    </location>
</feature>
<evidence type="ECO:0000313" key="8">
    <source>
        <dbReference type="Proteomes" id="UP001141458"/>
    </source>
</evidence>
<dbReference type="PANTHER" id="PTHR43027">
    <property type="entry name" value="DOXORUBICIN RESISTANCE ABC TRANSPORTER PERMEASE PROTEIN DRRC-RELATED"/>
    <property type="match status" value="1"/>
</dbReference>
<feature type="domain" description="ABC-2 type transporter transmembrane" evidence="6">
    <location>
        <begin position="26"/>
        <end position="356"/>
    </location>
</feature>
<dbReference type="AlphaFoldDB" id="A0A9X3HKI9"/>
<evidence type="ECO:0000256" key="3">
    <source>
        <dbReference type="ARBA" id="ARBA00022989"/>
    </source>
</evidence>
<keyword evidence="3 5" id="KW-1133">Transmembrane helix</keyword>
<dbReference type="InterPro" id="IPR052902">
    <property type="entry name" value="ABC-2_transporter"/>
</dbReference>
<proteinExistence type="predicted"/>
<feature type="transmembrane region" description="Helical" evidence="5">
    <location>
        <begin position="337"/>
        <end position="358"/>
    </location>
</feature>
<dbReference type="GO" id="GO:0016020">
    <property type="term" value="C:membrane"/>
    <property type="evidence" value="ECO:0007669"/>
    <property type="project" value="UniProtKB-SubCell"/>
</dbReference>
<dbReference type="EMBL" id="JANDZV010000005">
    <property type="protein sequence ID" value="MCZ7407980.1"/>
    <property type="molecule type" value="Genomic_DNA"/>
</dbReference>
<keyword evidence="2 5" id="KW-0812">Transmembrane</keyword>
<evidence type="ECO:0000256" key="1">
    <source>
        <dbReference type="ARBA" id="ARBA00004141"/>
    </source>
</evidence>
<dbReference type="RefSeq" id="WP_269721063.1">
    <property type="nucleotide sequence ID" value="NZ_CP101408.1"/>
</dbReference>
<protein>
    <submittedName>
        <fullName evidence="7">ABC transporter permease</fullName>
    </submittedName>
</protein>
<feature type="transmembrane region" description="Helical" evidence="5">
    <location>
        <begin position="223"/>
        <end position="249"/>
    </location>
</feature>
<feature type="transmembrane region" description="Helical" evidence="5">
    <location>
        <begin position="180"/>
        <end position="202"/>
    </location>
</feature>
<dbReference type="InterPro" id="IPR013525">
    <property type="entry name" value="ABC2_TM"/>
</dbReference>
<comment type="caution">
    <text evidence="7">The sequence shown here is derived from an EMBL/GenBank/DDBJ whole genome shotgun (WGS) entry which is preliminary data.</text>
</comment>
<dbReference type="Proteomes" id="UP001141458">
    <property type="component" value="Unassembled WGS sequence"/>
</dbReference>
<evidence type="ECO:0000259" key="6">
    <source>
        <dbReference type="Pfam" id="PF12698"/>
    </source>
</evidence>
<feature type="transmembrane region" description="Helical" evidence="5">
    <location>
        <begin position="20"/>
        <end position="38"/>
    </location>
</feature>
<name>A0A9X3HKI9_9FIRM</name>
<evidence type="ECO:0000256" key="5">
    <source>
        <dbReference type="SAM" id="Phobius"/>
    </source>
</evidence>
<evidence type="ECO:0000256" key="4">
    <source>
        <dbReference type="ARBA" id="ARBA00023136"/>
    </source>
</evidence>